<keyword evidence="4" id="KW-0648">Protein biosynthesis</keyword>
<dbReference type="Proteomes" id="UP000594451">
    <property type="component" value="Chromosome"/>
</dbReference>
<evidence type="ECO:0000256" key="5">
    <source>
        <dbReference type="ARBA" id="ARBA00023146"/>
    </source>
</evidence>
<evidence type="ECO:0000259" key="6">
    <source>
        <dbReference type="Pfam" id="PF00133"/>
    </source>
</evidence>
<evidence type="ECO:0000256" key="3">
    <source>
        <dbReference type="ARBA" id="ARBA00022840"/>
    </source>
</evidence>
<sequence length="52" mass="6231">MKFILKNETPYKKIFTHGFITNRYSEKFSKSTSNVNKFSLFIQTYGSELFRL</sequence>
<proteinExistence type="predicted"/>
<keyword evidence="5" id="KW-0030">Aminoacyl-tRNA synthetase</keyword>
<evidence type="ECO:0000256" key="2">
    <source>
        <dbReference type="ARBA" id="ARBA00022741"/>
    </source>
</evidence>
<organism evidence="7 8">
    <name type="scientific">Candidatus Pinguicoccus supinus</name>
    <dbReference type="NCBI Taxonomy" id="2529394"/>
    <lineage>
        <taxon>Bacteria</taxon>
        <taxon>Pseudomonadati</taxon>
        <taxon>Verrucomicrobiota</taxon>
        <taxon>Candidatus Pinguicoccus</taxon>
    </lineage>
</organism>
<keyword evidence="1" id="KW-0436">Ligase</keyword>
<gene>
    <name evidence="7" type="ORF">E5P55_01325</name>
</gene>
<keyword evidence="3" id="KW-0067">ATP-binding</keyword>
<name>A0A7T0FY64_9BACT</name>
<keyword evidence="8" id="KW-1185">Reference proteome</keyword>
<dbReference type="GO" id="GO:0006418">
    <property type="term" value="P:tRNA aminoacylation for protein translation"/>
    <property type="evidence" value="ECO:0007669"/>
    <property type="project" value="InterPro"/>
</dbReference>
<evidence type="ECO:0000256" key="4">
    <source>
        <dbReference type="ARBA" id="ARBA00022917"/>
    </source>
</evidence>
<feature type="domain" description="Aminoacyl-tRNA synthetase class Ia" evidence="6">
    <location>
        <begin position="5"/>
        <end position="52"/>
    </location>
</feature>
<protein>
    <recommendedName>
        <fullName evidence="6">Aminoacyl-tRNA synthetase class Ia domain-containing protein</fullName>
    </recommendedName>
</protein>
<reference evidence="7 8" key="1">
    <citation type="journal article" date="2020" name="Sci. Rep.">
        <title>Morphology, ultrastructure, genomics, and phylogeny of Euplotes vanleeuwenhoeki sp. nov. and its ultra-reduced endosymbiont Candidatus Pinguicoccus supinus sp. nov.</title>
        <authorList>
            <person name="Serra V."/>
            <person name="Gammuto L."/>
            <person name="Nitla V."/>
            <person name="Castelli M."/>
            <person name="Lanzoni O."/>
            <person name="Sassera D."/>
            <person name="Bandi C."/>
            <person name="Sandeep B.V."/>
            <person name="Verni F."/>
            <person name="Modeo L."/>
            <person name="Petroni G."/>
        </authorList>
    </citation>
    <scope>NUCLEOTIDE SEQUENCE [LARGE SCALE GENOMIC DNA]</scope>
    <source>
        <strain evidence="7 8">KKR18_Esm</strain>
    </source>
</reference>
<dbReference type="GO" id="GO:0005524">
    <property type="term" value="F:ATP binding"/>
    <property type="evidence" value="ECO:0007669"/>
    <property type="project" value="UniProtKB-KW"/>
</dbReference>
<dbReference type="EMBL" id="CP039370">
    <property type="protein sequence ID" value="QPJ58610.1"/>
    <property type="molecule type" value="Genomic_DNA"/>
</dbReference>
<keyword evidence="2" id="KW-0547">Nucleotide-binding</keyword>
<dbReference type="SUPFAM" id="SSF52374">
    <property type="entry name" value="Nucleotidylyl transferase"/>
    <property type="match status" value="1"/>
</dbReference>
<evidence type="ECO:0000313" key="7">
    <source>
        <dbReference type="EMBL" id="QPJ58610.1"/>
    </source>
</evidence>
<dbReference type="Gene3D" id="3.40.50.620">
    <property type="entry name" value="HUPs"/>
    <property type="match status" value="1"/>
</dbReference>
<dbReference type="InterPro" id="IPR014729">
    <property type="entry name" value="Rossmann-like_a/b/a_fold"/>
</dbReference>
<accession>A0A7T0FY64</accession>
<dbReference type="AlphaFoldDB" id="A0A7T0FY64"/>
<dbReference type="InterPro" id="IPR002300">
    <property type="entry name" value="aa-tRNA-synth_Ia"/>
</dbReference>
<dbReference type="KEGG" id="psup:E5P55_01325"/>
<evidence type="ECO:0000256" key="1">
    <source>
        <dbReference type="ARBA" id="ARBA00022598"/>
    </source>
</evidence>
<dbReference type="Pfam" id="PF00133">
    <property type="entry name" value="tRNA-synt_1"/>
    <property type="match status" value="1"/>
</dbReference>
<evidence type="ECO:0000313" key="8">
    <source>
        <dbReference type="Proteomes" id="UP000594451"/>
    </source>
</evidence>
<dbReference type="GO" id="GO:0004812">
    <property type="term" value="F:aminoacyl-tRNA ligase activity"/>
    <property type="evidence" value="ECO:0007669"/>
    <property type="project" value="UniProtKB-KW"/>
</dbReference>